<keyword evidence="2" id="KW-1185">Reference proteome</keyword>
<reference evidence="2" key="1">
    <citation type="submission" date="2023-07" db="EMBL/GenBank/DDBJ databases">
        <title>Yangia mangrovi SAOS 153D genome.</title>
        <authorList>
            <person name="Verma A."/>
            <person name="Pal Y."/>
            <person name="Sundharam S."/>
            <person name="Bisht B."/>
            <person name="Srinivasan K."/>
        </authorList>
    </citation>
    <scope>NUCLEOTIDE SEQUENCE [LARGE SCALE GENOMIC DNA]</scope>
    <source>
        <strain evidence="2">SAOS 153D</strain>
    </source>
</reference>
<sequence>MMYLSVVFRVLLSVPDPVYVGPGGKILQSRLQKLRGNGTGEIASAARGWVIALCVADAP</sequence>
<dbReference type="RefSeq" id="WP_141244491.1">
    <property type="nucleotide sequence ID" value="NZ_NTHN02000029.1"/>
</dbReference>
<comment type="caution">
    <text evidence="1">The sequence shown here is derived from an EMBL/GenBank/DDBJ whole genome shotgun (WGS) entry which is preliminary data.</text>
</comment>
<name>A0ABT2KLH9_9RHOB</name>
<proteinExistence type="predicted"/>
<gene>
    <name evidence="1" type="ORF">CLG85_015485</name>
</gene>
<organism evidence="1 2">
    <name type="scientific">Alloyangia mangrovi</name>
    <dbReference type="NCBI Taxonomy" id="1779329"/>
    <lineage>
        <taxon>Bacteria</taxon>
        <taxon>Pseudomonadati</taxon>
        <taxon>Pseudomonadota</taxon>
        <taxon>Alphaproteobacteria</taxon>
        <taxon>Rhodobacterales</taxon>
        <taxon>Roseobacteraceae</taxon>
        <taxon>Alloyangia</taxon>
    </lineage>
</organism>
<protein>
    <submittedName>
        <fullName evidence="1">Uncharacterized protein</fullName>
    </submittedName>
</protein>
<dbReference type="Proteomes" id="UP000217448">
    <property type="component" value="Unassembled WGS sequence"/>
</dbReference>
<evidence type="ECO:0000313" key="1">
    <source>
        <dbReference type="EMBL" id="MCT4371644.1"/>
    </source>
</evidence>
<evidence type="ECO:0000313" key="2">
    <source>
        <dbReference type="Proteomes" id="UP000217448"/>
    </source>
</evidence>
<dbReference type="EMBL" id="NTHN02000029">
    <property type="protein sequence ID" value="MCT4371644.1"/>
    <property type="molecule type" value="Genomic_DNA"/>
</dbReference>
<accession>A0ABT2KLH9</accession>